<proteinExistence type="predicted"/>
<protein>
    <submittedName>
        <fullName evidence="2">Uncharacterized protein</fullName>
    </submittedName>
</protein>
<dbReference type="EMBL" id="JACEIK010026609">
    <property type="protein sequence ID" value="MCE5166585.1"/>
    <property type="molecule type" value="Genomic_DNA"/>
</dbReference>
<feature type="region of interest" description="Disordered" evidence="1">
    <location>
        <begin position="49"/>
        <end position="85"/>
    </location>
</feature>
<sequence length="119" mass="12806">LNTQQTVLARLDSIEARVTIVIKGLWTDRADMPPASLARVSLLRATLFKGSPPRDSPIRAAQVRSSSPSPSPSRGPTPPCDSGKIPLMEEVGEIDEKDLQEKYGPDMDLVEAAAVRAAK</sequence>
<evidence type="ECO:0000313" key="2">
    <source>
        <dbReference type="EMBL" id="MCE5166585.1"/>
    </source>
</evidence>
<gene>
    <name evidence="2" type="ORF">HAX54_022148</name>
</gene>
<evidence type="ECO:0000313" key="3">
    <source>
        <dbReference type="Proteomes" id="UP000823775"/>
    </source>
</evidence>
<keyword evidence="3" id="KW-1185">Reference proteome</keyword>
<name>A0ABS8Y7B3_DATST</name>
<evidence type="ECO:0000256" key="1">
    <source>
        <dbReference type="SAM" id="MobiDB-lite"/>
    </source>
</evidence>
<feature type="compositionally biased region" description="Pro residues" evidence="1">
    <location>
        <begin position="69"/>
        <end position="79"/>
    </location>
</feature>
<reference evidence="2 3" key="1">
    <citation type="journal article" date="2021" name="BMC Genomics">
        <title>Datura genome reveals duplications of psychoactive alkaloid biosynthetic genes and high mutation rate following tissue culture.</title>
        <authorList>
            <person name="Rajewski A."/>
            <person name="Carter-House D."/>
            <person name="Stajich J."/>
            <person name="Litt A."/>
        </authorList>
    </citation>
    <scope>NUCLEOTIDE SEQUENCE [LARGE SCALE GENOMIC DNA]</scope>
    <source>
        <strain evidence="2">AR-01</strain>
    </source>
</reference>
<feature type="non-terminal residue" evidence="2">
    <location>
        <position position="1"/>
    </location>
</feature>
<organism evidence="2 3">
    <name type="scientific">Datura stramonium</name>
    <name type="common">Jimsonweed</name>
    <name type="synonym">Common thornapple</name>
    <dbReference type="NCBI Taxonomy" id="4076"/>
    <lineage>
        <taxon>Eukaryota</taxon>
        <taxon>Viridiplantae</taxon>
        <taxon>Streptophyta</taxon>
        <taxon>Embryophyta</taxon>
        <taxon>Tracheophyta</taxon>
        <taxon>Spermatophyta</taxon>
        <taxon>Magnoliopsida</taxon>
        <taxon>eudicotyledons</taxon>
        <taxon>Gunneridae</taxon>
        <taxon>Pentapetalae</taxon>
        <taxon>asterids</taxon>
        <taxon>lamiids</taxon>
        <taxon>Solanales</taxon>
        <taxon>Solanaceae</taxon>
        <taxon>Solanoideae</taxon>
        <taxon>Datureae</taxon>
        <taxon>Datura</taxon>
    </lineage>
</organism>
<comment type="caution">
    <text evidence="2">The sequence shown here is derived from an EMBL/GenBank/DDBJ whole genome shotgun (WGS) entry which is preliminary data.</text>
</comment>
<dbReference type="Proteomes" id="UP000823775">
    <property type="component" value="Unassembled WGS sequence"/>
</dbReference>
<accession>A0ABS8Y7B3</accession>